<gene>
    <name evidence="1" type="ORF">DYBT9275_04554</name>
</gene>
<reference evidence="1" key="1">
    <citation type="submission" date="2021-04" db="EMBL/GenBank/DDBJ databases">
        <authorList>
            <person name="Rodrigo-Torres L."/>
            <person name="Arahal R. D."/>
            <person name="Lucena T."/>
        </authorList>
    </citation>
    <scope>NUCLEOTIDE SEQUENCE</scope>
    <source>
        <strain evidence="1">CECT 9275</strain>
    </source>
</reference>
<accession>A0A916NDB1</accession>
<comment type="caution">
    <text evidence="1">The sequence shown here is derived from an EMBL/GenBank/DDBJ whole genome shotgun (WGS) entry which is preliminary data.</text>
</comment>
<proteinExistence type="predicted"/>
<evidence type="ECO:0000313" key="2">
    <source>
        <dbReference type="Proteomes" id="UP000680038"/>
    </source>
</evidence>
<protein>
    <submittedName>
        <fullName evidence="1">Uncharacterized protein</fullName>
    </submittedName>
</protein>
<organism evidence="1 2">
    <name type="scientific">Dyadobacter helix</name>
    <dbReference type="NCBI Taxonomy" id="2822344"/>
    <lineage>
        <taxon>Bacteria</taxon>
        <taxon>Pseudomonadati</taxon>
        <taxon>Bacteroidota</taxon>
        <taxon>Cytophagia</taxon>
        <taxon>Cytophagales</taxon>
        <taxon>Spirosomataceae</taxon>
        <taxon>Dyadobacter</taxon>
    </lineage>
</organism>
<keyword evidence="2" id="KW-1185">Reference proteome</keyword>
<name>A0A916NDB1_9BACT</name>
<dbReference type="Proteomes" id="UP000680038">
    <property type="component" value="Unassembled WGS sequence"/>
</dbReference>
<evidence type="ECO:0000313" key="1">
    <source>
        <dbReference type="EMBL" id="CAG5009707.1"/>
    </source>
</evidence>
<dbReference type="AlphaFoldDB" id="A0A916NDB1"/>
<sequence>MRLVFLKMAAIFVRVTLNETEMKFYKVIAFVGCIALLSSCDYQKYNHKEQKDVNAGNEYVYGVSPDSLPRQMANKYEANPEIETRVNAIRTKLYSGATSAVVKQ</sequence>
<dbReference type="EMBL" id="CAJRAF010000002">
    <property type="protein sequence ID" value="CAG5009707.1"/>
    <property type="molecule type" value="Genomic_DNA"/>
</dbReference>